<accession>A0A8H6HIW3</accession>
<proteinExistence type="predicted"/>
<organism evidence="1 2">
    <name type="scientific">Ephemerocybe angulata</name>
    <dbReference type="NCBI Taxonomy" id="980116"/>
    <lineage>
        <taxon>Eukaryota</taxon>
        <taxon>Fungi</taxon>
        <taxon>Dikarya</taxon>
        <taxon>Basidiomycota</taxon>
        <taxon>Agaricomycotina</taxon>
        <taxon>Agaricomycetes</taxon>
        <taxon>Agaricomycetidae</taxon>
        <taxon>Agaricales</taxon>
        <taxon>Agaricineae</taxon>
        <taxon>Psathyrellaceae</taxon>
        <taxon>Ephemerocybe</taxon>
    </lineage>
</organism>
<dbReference type="OrthoDB" id="3067340at2759"/>
<reference evidence="1 2" key="1">
    <citation type="submission" date="2020-07" db="EMBL/GenBank/DDBJ databases">
        <title>Comparative genomics of pyrophilous fungi reveals a link between fire events and developmental genes.</title>
        <authorList>
            <consortium name="DOE Joint Genome Institute"/>
            <person name="Steindorff A.S."/>
            <person name="Carver A."/>
            <person name="Calhoun S."/>
            <person name="Stillman K."/>
            <person name="Liu H."/>
            <person name="Lipzen A."/>
            <person name="Pangilinan J."/>
            <person name="Labutti K."/>
            <person name="Bruns T.D."/>
            <person name="Grigoriev I.V."/>
        </authorList>
    </citation>
    <scope>NUCLEOTIDE SEQUENCE [LARGE SCALE GENOMIC DNA]</scope>
    <source>
        <strain evidence="1 2">CBS 144469</strain>
    </source>
</reference>
<comment type="caution">
    <text evidence="1">The sequence shown here is derived from an EMBL/GenBank/DDBJ whole genome shotgun (WGS) entry which is preliminary data.</text>
</comment>
<gene>
    <name evidence="1" type="ORF">DFP72DRAFT_854021</name>
</gene>
<evidence type="ECO:0000313" key="1">
    <source>
        <dbReference type="EMBL" id="KAF6747823.1"/>
    </source>
</evidence>
<protein>
    <submittedName>
        <fullName evidence="1">Uncharacterized protein</fullName>
    </submittedName>
</protein>
<keyword evidence="2" id="KW-1185">Reference proteome</keyword>
<dbReference type="Proteomes" id="UP000521943">
    <property type="component" value="Unassembled WGS sequence"/>
</dbReference>
<dbReference type="AlphaFoldDB" id="A0A8H6HIW3"/>
<dbReference type="EMBL" id="JACGCI010000077">
    <property type="protein sequence ID" value="KAF6747823.1"/>
    <property type="molecule type" value="Genomic_DNA"/>
</dbReference>
<sequence>MQTPAHLKLPLKTKGMSIFRTKEGPFPLEMVDQVLQYLPLQPLSVLANLRDMEAVVKEHLERRITNTISSFSLHAKKTLNMMEETGTVLSGSAALEITSPGSCVPEDLNFYSPSGAAEATVEQILLTSGFALIQEPETAILTERTPFSKLNVNNGVKRVFRLSHRTTGKRVTVIESLSPSPLVPIFFFHLTTLMNCVTGRGAISFYPDLTETYTAMMNPRRNFAVVHKPMELVKWQGRGTAIVRDCDEFHPSRPNSATHGKRGMCQRAFRHSQDGWSLSTDSKLGPTIAWRLGHKSKDQSQAGLHDPVVHLLHEEWHLRTHRLLEIWVEYLAPMDEITHRLSPKTWRQSFP</sequence>
<name>A0A8H6HIW3_9AGAR</name>
<evidence type="ECO:0000313" key="2">
    <source>
        <dbReference type="Proteomes" id="UP000521943"/>
    </source>
</evidence>